<dbReference type="Proteomes" id="UP000247978">
    <property type="component" value="Unassembled WGS sequence"/>
</dbReference>
<dbReference type="EMBL" id="QJJQ01000015">
    <property type="protein sequence ID" value="PXW83563.1"/>
    <property type="molecule type" value="Genomic_DNA"/>
</dbReference>
<keyword evidence="2" id="KW-1185">Reference proteome</keyword>
<evidence type="ECO:0000313" key="1">
    <source>
        <dbReference type="EMBL" id="PXW83563.1"/>
    </source>
</evidence>
<dbReference type="RefSeq" id="WP_158525696.1">
    <property type="nucleotide sequence ID" value="NZ_JBHUHB010000001.1"/>
</dbReference>
<proteinExistence type="predicted"/>
<comment type="caution">
    <text evidence="1">The sequence shown here is derived from an EMBL/GenBank/DDBJ whole genome shotgun (WGS) entry which is preliminary data.</text>
</comment>
<name>A0A2V3VNY2_9BACI</name>
<protein>
    <submittedName>
        <fullName evidence="1">Uncharacterized protein</fullName>
    </submittedName>
</protein>
<evidence type="ECO:0000313" key="2">
    <source>
        <dbReference type="Proteomes" id="UP000247978"/>
    </source>
</evidence>
<dbReference type="AlphaFoldDB" id="A0A2V3VNY2"/>
<reference evidence="1 2" key="1">
    <citation type="submission" date="2018-05" db="EMBL/GenBank/DDBJ databases">
        <title>Genomic Encyclopedia of Type Strains, Phase IV (KMG-IV): sequencing the most valuable type-strain genomes for metagenomic binning, comparative biology and taxonomic classification.</title>
        <authorList>
            <person name="Goeker M."/>
        </authorList>
    </citation>
    <scope>NUCLEOTIDE SEQUENCE [LARGE SCALE GENOMIC DNA]</scope>
    <source>
        <strain evidence="1 2">DSM 28556</strain>
    </source>
</reference>
<sequence length="53" mass="6705">MSSFHEYAFRYEMVRKKEQLRQITYGEPYIRIGKRQKRKKLTRTFLRLLPFKH</sequence>
<gene>
    <name evidence="1" type="ORF">DFR56_11531</name>
</gene>
<accession>A0A2V3VNY2</accession>
<organism evidence="1 2">
    <name type="scientific">Pseudogracilibacillus auburnensis</name>
    <dbReference type="NCBI Taxonomy" id="1494959"/>
    <lineage>
        <taxon>Bacteria</taxon>
        <taxon>Bacillati</taxon>
        <taxon>Bacillota</taxon>
        <taxon>Bacilli</taxon>
        <taxon>Bacillales</taxon>
        <taxon>Bacillaceae</taxon>
        <taxon>Pseudogracilibacillus</taxon>
    </lineage>
</organism>